<dbReference type="EMBL" id="PDUD01000025">
    <property type="protein sequence ID" value="PHN04568.1"/>
    <property type="molecule type" value="Genomic_DNA"/>
</dbReference>
<dbReference type="InterPro" id="IPR018060">
    <property type="entry name" value="HTH_AraC"/>
</dbReference>
<dbReference type="SUPFAM" id="SSF46689">
    <property type="entry name" value="Homeodomain-like"/>
    <property type="match status" value="2"/>
</dbReference>
<keyword evidence="1" id="KW-0805">Transcription regulation</keyword>
<keyword evidence="2" id="KW-0238">DNA-binding</keyword>
<accession>A0A2D0N844</accession>
<evidence type="ECO:0000313" key="6">
    <source>
        <dbReference type="EMBL" id="PHN04568.1"/>
    </source>
</evidence>
<feature type="transmembrane region" description="Helical" evidence="4">
    <location>
        <begin position="157"/>
        <end position="177"/>
    </location>
</feature>
<dbReference type="InterPro" id="IPR009057">
    <property type="entry name" value="Homeodomain-like_sf"/>
</dbReference>
<evidence type="ECO:0000256" key="2">
    <source>
        <dbReference type="ARBA" id="ARBA00023125"/>
    </source>
</evidence>
<dbReference type="RefSeq" id="WP_099152142.1">
    <property type="nucleotide sequence ID" value="NZ_PDUD01000025.1"/>
</dbReference>
<proteinExistence type="predicted"/>
<reference evidence="6 7" key="1">
    <citation type="submission" date="2017-10" db="EMBL/GenBank/DDBJ databases">
        <title>The draft genome sequence of Lewinella nigricans NBRC 102662.</title>
        <authorList>
            <person name="Wang K."/>
        </authorList>
    </citation>
    <scope>NUCLEOTIDE SEQUENCE [LARGE SCALE GENOMIC DNA]</scope>
    <source>
        <strain evidence="6 7">NBRC 102662</strain>
    </source>
</reference>
<dbReference type="SMART" id="SM00342">
    <property type="entry name" value="HTH_ARAC"/>
    <property type="match status" value="1"/>
</dbReference>
<evidence type="ECO:0000256" key="1">
    <source>
        <dbReference type="ARBA" id="ARBA00023015"/>
    </source>
</evidence>
<evidence type="ECO:0000256" key="4">
    <source>
        <dbReference type="SAM" id="Phobius"/>
    </source>
</evidence>
<dbReference type="AlphaFoldDB" id="A0A2D0N844"/>
<keyword evidence="7" id="KW-1185">Reference proteome</keyword>
<organism evidence="6 7">
    <name type="scientific">Flavilitoribacter nigricans (strain ATCC 23147 / DSM 23189 / NBRC 102662 / NCIMB 1420 / SS-2)</name>
    <name type="common">Lewinella nigricans</name>
    <dbReference type="NCBI Taxonomy" id="1122177"/>
    <lineage>
        <taxon>Bacteria</taxon>
        <taxon>Pseudomonadati</taxon>
        <taxon>Bacteroidota</taxon>
        <taxon>Saprospiria</taxon>
        <taxon>Saprospirales</taxon>
        <taxon>Lewinellaceae</taxon>
        <taxon>Flavilitoribacter</taxon>
    </lineage>
</organism>
<dbReference type="GO" id="GO:0003700">
    <property type="term" value="F:DNA-binding transcription factor activity"/>
    <property type="evidence" value="ECO:0007669"/>
    <property type="project" value="InterPro"/>
</dbReference>
<protein>
    <recommendedName>
        <fullName evidence="5">HTH araC/xylS-type domain-containing protein</fullName>
    </recommendedName>
</protein>
<keyword evidence="4" id="KW-1133">Transmembrane helix</keyword>
<dbReference type="PROSITE" id="PS01124">
    <property type="entry name" value="HTH_ARAC_FAMILY_2"/>
    <property type="match status" value="1"/>
</dbReference>
<dbReference type="Proteomes" id="UP000223913">
    <property type="component" value="Unassembled WGS sequence"/>
</dbReference>
<keyword evidence="3" id="KW-0804">Transcription</keyword>
<dbReference type="GO" id="GO:0043565">
    <property type="term" value="F:sequence-specific DNA binding"/>
    <property type="evidence" value="ECO:0007669"/>
    <property type="project" value="InterPro"/>
</dbReference>
<keyword evidence="4" id="KW-0812">Transmembrane</keyword>
<evidence type="ECO:0000256" key="3">
    <source>
        <dbReference type="ARBA" id="ARBA00023163"/>
    </source>
</evidence>
<gene>
    <name evidence="6" type="ORF">CRP01_21425</name>
</gene>
<dbReference type="PANTHER" id="PTHR43280">
    <property type="entry name" value="ARAC-FAMILY TRANSCRIPTIONAL REGULATOR"/>
    <property type="match status" value="1"/>
</dbReference>
<keyword evidence="4" id="KW-0472">Membrane</keyword>
<evidence type="ECO:0000259" key="5">
    <source>
        <dbReference type="PROSITE" id="PS01124"/>
    </source>
</evidence>
<dbReference type="Gene3D" id="1.10.10.60">
    <property type="entry name" value="Homeodomain-like"/>
    <property type="match status" value="1"/>
</dbReference>
<name>A0A2D0N844_FLAN2</name>
<comment type="caution">
    <text evidence="6">The sequence shown here is derived from an EMBL/GenBank/DDBJ whole genome shotgun (WGS) entry which is preliminary data.</text>
</comment>
<evidence type="ECO:0000313" key="7">
    <source>
        <dbReference type="Proteomes" id="UP000223913"/>
    </source>
</evidence>
<sequence length="318" mass="36436">MKNSSYQSQDDVFIQRLTHLILDKLKEEQFSVEHLAAEIGLSRSQLYRRLKRINGQTISQFIRQVRLEEAKTLLENDVGTTSEIAFQVGFNSPAYFHKCFNDYFGFTPGALKKRARGEPDDQYDNAVDLEGQPDKIPRKDEGWLKVIPGYHAHRQRLRFILLLCGLLLCMVGFTCFLTERSYSDMLTVAVLPIDFLAEEPEQAYLTQDLNEALKMELGKVASLRIISKTSTQGIAQRNLLLPEIADQLKIDAVIEGSILVIGDSLWINLQLIEALPTERQLWANEYQMELDNANPFQPAFIQEVTRQIKTELIRVDDQ</sequence>
<dbReference type="PANTHER" id="PTHR43280:SF2">
    <property type="entry name" value="HTH-TYPE TRANSCRIPTIONAL REGULATOR EXSA"/>
    <property type="match status" value="1"/>
</dbReference>
<dbReference type="Pfam" id="PF12833">
    <property type="entry name" value="HTH_18"/>
    <property type="match status" value="1"/>
</dbReference>
<feature type="domain" description="HTH araC/xylS-type" evidence="5">
    <location>
        <begin position="15"/>
        <end position="114"/>
    </location>
</feature>
<dbReference type="OrthoDB" id="9779074at2"/>